<organism evidence="7 8">
    <name type="scientific">Lithospermum erythrorhizon</name>
    <name type="common">Purple gromwell</name>
    <name type="synonym">Lithospermum officinale var. erythrorhizon</name>
    <dbReference type="NCBI Taxonomy" id="34254"/>
    <lineage>
        <taxon>Eukaryota</taxon>
        <taxon>Viridiplantae</taxon>
        <taxon>Streptophyta</taxon>
        <taxon>Embryophyta</taxon>
        <taxon>Tracheophyta</taxon>
        <taxon>Spermatophyta</taxon>
        <taxon>Magnoliopsida</taxon>
        <taxon>eudicotyledons</taxon>
        <taxon>Gunneridae</taxon>
        <taxon>Pentapetalae</taxon>
        <taxon>asterids</taxon>
        <taxon>lamiids</taxon>
        <taxon>Boraginales</taxon>
        <taxon>Boraginaceae</taxon>
        <taxon>Boraginoideae</taxon>
        <taxon>Lithospermeae</taxon>
        <taxon>Lithospermum</taxon>
    </lineage>
</organism>
<keyword evidence="3" id="KW-0812">Transmembrane</keyword>
<evidence type="ECO:0000256" key="6">
    <source>
        <dbReference type="SAM" id="SignalP"/>
    </source>
</evidence>
<dbReference type="InterPro" id="IPR007749">
    <property type="entry name" value="DUF677"/>
</dbReference>
<reference evidence="7 8" key="1">
    <citation type="submission" date="2024-01" db="EMBL/GenBank/DDBJ databases">
        <title>The complete chloroplast genome sequence of Lithospermum erythrorhizon: insights into the phylogenetic relationship among Boraginaceae species and the maternal lineages of purple gromwells.</title>
        <authorList>
            <person name="Okada T."/>
            <person name="Watanabe K."/>
        </authorList>
    </citation>
    <scope>NUCLEOTIDE SEQUENCE [LARGE SCALE GENOMIC DNA]</scope>
</reference>
<comment type="similarity">
    <text evidence="2">Belongs to the UPF0496 family.</text>
</comment>
<dbReference type="EMBL" id="BAABME010010027">
    <property type="protein sequence ID" value="GAA0176252.1"/>
    <property type="molecule type" value="Genomic_DNA"/>
</dbReference>
<dbReference type="PANTHER" id="PTHR31113">
    <property type="entry name" value="UPF0496 PROTEIN 3-RELATED"/>
    <property type="match status" value="1"/>
</dbReference>
<sequence>MQRKPFLIVLSIHIRLQADMLPCLGPSSSAAKANSYTSPATSLGYSVNNTPISSALTSPTGYLTREYTLVVNGPSYGEIWNVIHPNSDSEHNVELEQVDFYEDPEFLWQVLQPSHSHVEEALSLIIPDAFTKLIASYFEHSENTSRMCLFLYQSVHRARLLYIPLYNLLDVLSPDIGNGSHFINQSQCDWAFNVFLQYDSLTNPLPPSDSHNFDDIQGCFSELRQELDQHLHKSHIKSHVSNGSALSLVAAGLGAAMSSVMVASRALVSLASPVCPKCMPSKVTKEEVTHLSHLDAAAKGTYVLHHYLETIDRLVTRLYSAIESDKLLIRLGLERGRDIYPIQEIIRQLRKTLPNFLNQLTDLEEHICLCFATINRARKLLLDEIYFQGMREP</sequence>
<dbReference type="GO" id="GO:0016020">
    <property type="term" value="C:membrane"/>
    <property type="evidence" value="ECO:0007669"/>
    <property type="project" value="UniProtKB-SubCell"/>
</dbReference>
<name>A0AAV3RNR6_LITER</name>
<keyword evidence="8" id="KW-1185">Reference proteome</keyword>
<feature type="chain" id="PRO_5043898603" evidence="6">
    <location>
        <begin position="19"/>
        <end position="393"/>
    </location>
</feature>
<gene>
    <name evidence="7" type="ORF">LIER_29277</name>
</gene>
<evidence type="ECO:0000313" key="8">
    <source>
        <dbReference type="Proteomes" id="UP001454036"/>
    </source>
</evidence>
<evidence type="ECO:0000256" key="5">
    <source>
        <dbReference type="ARBA" id="ARBA00023136"/>
    </source>
</evidence>
<evidence type="ECO:0000256" key="1">
    <source>
        <dbReference type="ARBA" id="ARBA00004370"/>
    </source>
</evidence>
<keyword evidence="5" id="KW-0472">Membrane</keyword>
<proteinExistence type="inferred from homology"/>
<evidence type="ECO:0000256" key="2">
    <source>
        <dbReference type="ARBA" id="ARBA00009074"/>
    </source>
</evidence>
<dbReference type="AlphaFoldDB" id="A0AAV3RNR6"/>
<dbReference type="Proteomes" id="UP001454036">
    <property type="component" value="Unassembled WGS sequence"/>
</dbReference>
<feature type="signal peptide" evidence="6">
    <location>
        <begin position="1"/>
        <end position="18"/>
    </location>
</feature>
<evidence type="ECO:0000256" key="4">
    <source>
        <dbReference type="ARBA" id="ARBA00022989"/>
    </source>
</evidence>
<comment type="caution">
    <text evidence="7">The sequence shown here is derived from an EMBL/GenBank/DDBJ whole genome shotgun (WGS) entry which is preliminary data.</text>
</comment>
<keyword evidence="6" id="KW-0732">Signal</keyword>
<evidence type="ECO:0000313" key="7">
    <source>
        <dbReference type="EMBL" id="GAA0176252.1"/>
    </source>
</evidence>
<evidence type="ECO:0000256" key="3">
    <source>
        <dbReference type="ARBA" id="ARBA00022692"/>
    </source>
</evidence>
<comment type="subcellular location">
    <subcellularLocation>
        <location evidence="1">Membrane</location>
    </subcellularLocation>
</comment>
<accession>A0AAV3RNR6</accession>
<dbReference type="PANTHER" id="PTHR31113:SF5">
    <property type="entry name" value="OS04G0405700 PROTEIN"/>
    <property type="match status" value="1"/>
</dbReference>
<protein>
    <submittedName>
        <fullName evidence="7">Uncharacterized protein</fullName>
    </submittedName>
</protein>
<keyword evidence="4" id="KW-1133">Transmembrane helix</keyword>